<dbReference type="Pfam" id="PF13431">
    <property type="entry name" value="TPR_17"/>
    <property type="match status" value="1"/>
</dbReference>
<organism evidence="2 3">
    <name type="scientific">Halomonas salifodinae</name>
    <dbReference type="NCBI Taxonomy" id="438745"/>
    <lineage>
        <taxon>Bacteria</taxon>
        <taxon>Pseudomonadati</taxon>
        <taxon>Pseudomonadota</taxon>
        <taxon>Gammaproteobacteria</taxon>
        <taxon>Oceanospirillales</taxon>
        <taxon>Halomonadaceae</taxon>
        <taxon>Halomonas</taxon>
    </lineage>
</organism>
<dbReference type="RefSeq" id="WP_379730152.1">
    <property type="nucleotide sequence ID" value="NZ_JBHSZP010000038.1"/>
</dbReference>
<accession>A0ABW2F282</accession>
<evidence type="ECO:0000256" key="1">
    <source>
        <dbReference type="SAM" id="MobiDB-lite"/>
    </source>
</evidence>
<proteinExistence type="predicted"/>
<protein>
    <submittedName>
        <fullName evidence="2">Tetratricopeptide repeat protein</fullName>
    </submittedName>
</protein>
<feature type="region of interest" description="Disordered" evidence="1">
    <location>
        <begin position="1"/>
        <end position="25"/>
    </location>
</feature>
<gene>
    <name evidence="2" type="ORF">ACFQH5_18535</name>
</gene>
<dbReference type="Proteomes" id="UP001596411">
    <property type="component" value="Unassembled WGS sequence"/>
</dbReference>
<keyword evidence="3" id="KW-1185">Reference proteome</keyword>
<feature type="compositionally biased region" description="Basic and acidic residues" evidence="1">
    <location>
        <begin position="9"/>
        <end position="22"/>
    </location>
</feature>
<name>A0ABW2F282_9GAMM</name>
<reference evidence="3" key="1">
    <citation type="journal article" date="2019" name="Int. J. Syst. Evol. Microbiol.">
        <title>The Global Catalogue of Microorganisms (GCM) 10K type strain sequencing project: providing services to taxonomists for standard genome sequencing and annotation.</title>
        <authorList>
            <consortium name="The Broad Institute Genomics Platform"/>
            <consortium name="The Broad Institute Genome Sequencing Center for Infectious Disease"/>
            <person name="Wu L."/>
            <person name="Ma J."/>
        </authorList>
    </citation>
    <scope>NUCLEOTIDE SEQUENCE [LARGE SCALE GENOMIC DNA]</scope>
    <source>
        <strain evidence="3">CGMCC 1.13666</strain>
    </source>
</reference>
<comment type="caution">
    <text evidence="2">The sequence shown here is derived from an EMBL/GenBank/DDBJ whole genome shotgun (WGS) entry which is preliminary data.</text>
</comment>
<evidence type="ECO:0000313" key="3">
    <source>
        <dbReference type="Proteomes" id="UP001596411"/>
    </source>
</evidence>
<sequence length="67" mass="7101">MCGVAGEGACDHDLRGGLEQHPNDPALLNSRAQLLSSLGRYGEARSPSSTVATRFSPEIGLQAHRIQ</sequence>
<dbReference type="EMBL" id="JBHSZP010000038">
    <property type="protein sequence ID" value="MFC7091545.1"/>
    <property type="molecule type" value="Genomic_DNA"/>
</dbReference>
<evidence type="ECO:0000313" key="2">
    <source>
        <dbReference type="EMBL" id="MFC7091545.1"/>
    </source>
</evidence>